<feature type="transmembrane region" description="Helical" evidence="1">
    <location>
        <begin position="67"/>
        <end position="91"/>
    </location>
</feature>
<dbReference type="EMBL" id="PFCB01000029">
    <property type="protein sequence ID" value="PIR74120.1"/>
    <property type="molecule type" value="Genomic_DNA"/>
</dbReference>
<dbReference type="Proteomes" id="UP000230154">
    <property type="component" value="Unassembled WGS sequence"/>
</dbReference>
<sequence>MNNLVTKKIMPYVLSVTILCAALLLFVRTASAQDYRADVDQQLGAAAGAAGSTFSEARDPRLIASLLIRYALGFLGIGFLGYTVYAGYIWMTAAGEEEKITKAKDTLRRTTIGLAIILSAYAITSFVTSAVVRQVLPTGTGVQFEQRPLQPRLDGDPLN</sequence>
<gene>
    <name evidence="3" type="ORF">COU35_04145</name>
</gene>
<name>A0A2H0TPN2_9BACT</name>
<feature type="signal peptide" evidence="2">
    <location>
        <begin position="1"/>
        <end position="32"/>
    </location>
</feature>
<evidence type="ECO:0000313" key="4">
    <source>
        <dbReference type="Proteomes" id="UP000230154"/>
    </source>
</evidence>
<accession>A0A2H0TPN2</accession>
<evidence type="ECO:0000313" key="3">
    <source>
        <dbReference type="EMBL" id="PIR74120.1"/>
    </source>
</evidence>
<dbReference type="AlphaFoldDB" id="A0A2H0TPN2"/>
<keyword evidence="1" id="KW-0812">Transmembrane</keyword>
<keyword evidence="1" id="KW-1133">Transmembrane helix</keyword>
<organism evidence="3 4">
    <name type="scientific">Candidatus Magasanikbacteria bacterium CG10_big_fil_rev_8_21_14_0_10_47_10</name>
    <dbReference type="NCBI Taxonomy" id="1974652"/>
    <lineage>
        <taxon>Bacteria</taxon>
        <taxon>Candidatus Magasanikiibacteriota</taxon>
    </lineage>
</organism>
<comment type="caution">
    <text evidence="3">The sequence shown here is derived from an EMBL/GenBank/DDBJ whole genome shotgun (WGS) entry which is preliminary data.</text>
</comment>
<keyword evidence="2" id="KW-0732">Signal</keyword>
<keyword evidence="1" id="KW-0472">Membrane</keyword>
<evidence type="ECO:0000256" key="2">
    <source>
        <dbReference type="SAM" id="SignalP"/>
    </source>
</evidence>
<protein>
    <submittedName>
        <fullName evidence="3">Uncharacterized protein</fullName>
    </submittedName>
</protein>
<dbReference type="InterPro" id="IPR043993">
    <property type="entry name" value="T4SS_pilin"/>
</dbReference>
<reference evidence="4" key="1">
    <citation type="submission" date="2017-09" db="EMBL/GenBank/DDBJ databases">
        <title>Depth-based differentiation of microbial function through sediment-hosted aquifers and enrichment of novel symbionts in the deep terrestrial subsurface.</title>
        <authorList>
            <person name="Probst A.J."/>
            <person name="Ladd B."/>
            <person name="Jarett J.K."/>
            <person name="Geller-Mcgrath D.E."/>
            <person name="Sieber C.M.K."/>
            <person name="Emerson J.B."/>
            <person name="Anantharaman K."/>
            <person name="Thomas B.C."/>
            <person name="Malmstrom R."/>
            <person name="Stieglmeier M."/>
            <person name="Klingl A."/>
            <person name="Woyke T."/>
            <person name="Ryan C.M."/>
            <person name="Banfield J.F."/>
        </authorList>
    </citation>
    <scope>NUCLEOTIDE SEQUENCE [LARGE SCALE GENOMIC DNA]</scope>
</reference>
<proteinExistence type="predicted"/>
<dbReference type="Pfam" id="PF18895">
    <property type="entry name" value="T4SS_pilin"/>
    <property type="match status" value="1"/>
</dbReference>
<feature type="transmembrane region" description="Helical" evidence="1">
    <location>
        <begin position="112"/>
        <end position="132"/>
    </location>
</feature>
<evidence type="ECO:0000256" key="1">
    <source>
        <dbReference type="SAM" id="Phobius"/>
    </source>
</evidence>
<feature type="chain" id="PRO_5013883804" evidence="2">
    <location>
        <begin position="33"/>
        <end position="159"/>
    </location>
</feature>